<keyword evidence="4" id="KW-0472">Membrane</keyword>
<reference evidence="5 6" key="1">
    <citation type="submission" date="2013-08" db="EMBL/GenBank/DDBJ databases">
        <title>Genome sequencing of Cellulomonas bogoriensis 69B4.</title>
        <authorList>
            <person name="Chen F."/>
            <person name="Li Y."/>
            <person name="Wang G."/>
        </authorList>
    </citation>
    <scope>NUCLEOTIDE SEQUENCE [LARGE SCALE GENOMIC DNA]</scope>
    <source>
        <strain evidence="5 6">69B4</strain>
    </source>
</reference>
<name>A0A0A0BZ58_9CELL</name>
<organism evidence="5 6">
    <name type="scientific">Cellulomonas bogoriensis 69B4 = DSM 16987</name>
    <dbReference type="NCBI Taxonomy" id="1386082"/>
    <lineage>
        <taxon>Bacteria</taxon>
        <taxon>Bacillati</taxon>
        <taxon>Actinomycetota</taxon>
        <taxon>Actinomycetes</taxon>
        <taxon>Micrococcales</taxon>
        <taxon>Cellulomonadaceae</taxon>
        <taxon>Cellulomonas</taxon>
    </lineage>
</organism>
<dbReference type="PANTHER" id="PTHR43630">
    <property type="entry name" value="POLY-BETA-1,6-N-ACETYL-D-GLUCOSAMINE SYNTHASE"/>
    <property type="match status" value="1"/>
</dbReference>
<evidence type="ECO:0000256" key="1">
    <source>
        <dbReference type="ARBA" id="ARBA00006739"/>
    </source>
</evidence>
<comment type="similarity">
    <text evidence="1">Belongs to the glycosyltransferase 2 family.</text>
</comment>
<keyword evidence="6" id="KW-1185">Reference proteome</keyword>
<evidence type="ECO:0000256" key="2">
    <source>
        <dbReference type="ARBA" id="ARBA00022676"/>
    </source>
</evidence>
<gene>
    <name evidence="5" type="ORF">N869_16915</name>
</gene>
<dbReference type="SUPFAM" id="SSF53448">
    <property type="entry name" value="Nucleotide-diphospho-sugar transferases"/>
    <property type="match status" value="1"/>
</dbReference>
<dbReference type="RefSeq" id="WP_232229667.1">
    <property type="nucleotide sequence ID" value="NZ_AXCZ01000076.1"/>
</dbReference>
<dbReference type="PANTHER" id="PTHR43630:SF1">
    <property type="entry name" value="POLY-BETA-1,6-N-ACETYL-D-GLUCOSAMINE SYNTHASE"/>
    <property type="match status" value="1"/>
</dbReference>
<keyword evidence="3 5" id="KW-0808">Transferase</keyword>
<evidence type="ECO:0000256" key="4">
    <source>
        <dbReference type="SAM" id="Phobius"/>
    </source>
</evidence>
<comment type="caution">
    <text evidence="5">The sequence shown here is derived from an EMBL/GenBank/DDBJ whole genome shotgun (WGS) entry which is preliminary data.</text>
</comment>
<accession>A0A0A0BZ58</accession>
<dbReference type="EMBL" id="AXCZ01000076">
    <property type="protein sequence ID" value="KGM12992.1"/>
    <property type="molecule type" value="Genomic_DNA"/>
</dbReference>
<feature type="transmembrane region" description="Helical" evidence="4">
    <location>
        <begin position="362"/>
        <end position="383"/>
    </location>
</feature>
<protein>
    <submittedName>
        <fullName evidence="5">Glycosyltransferase</fullName>
    </submittedName>
</protein>
<evidence type="ECO:0000256" key="3">
    <source>
        <dbReference type="ARBA" id="ARBA00022679"/>
    </source>
</evidence>
<dbReference type="Pfam" id="PF13641">
    <property type="entry name" value="Glyco_tranf_2_3"/>
    <property type="match status" value="1"/>
</dbReference>
<dbReference type="GO" id="GO:0016757">
    <property type="term" value="F:glycosyltransferase activity"/>
    <property type="evidence" value="ECO:0007669"/>
    <property type="project" value="UniProtKB-KW"/>
</dbReference>
<keyword evidence="4" id="KW-0812">Transmembrane</keyword>
<keyword evidence="2" id="KW-0328">Glycosyltransferase</keyword>
<evidence type="ECO:0000313" key="5">
    <source>
        <dbReference type="EMBL" id="KGM12992.1"/>
    </source>
</evidence>
<dbReference type="Gene3D" id="3.90.550.10">
    <property type="entry name" value="Spore Coat Polysaccharide Biosynthesis Protein SpsA, Chain A"/>
    <property type="match status" value="1"/>
</dbReference>
<evidence type="ECO:0000313" key="6">
    <source>
        <dbReference type="Proteomes" id="UP000054314"/>
    </source>
</evidence>
<proteinExistence type="inferred from homology"/>
<feature type="transmembrane region" description="Helical" evidence="4">
    <location>
        <begin position="403"/>
        <end position="426"/>
    </location>
</feature>
<dbReference type="CDD" id="cd06423">
    <property type="entry name" value="CESA_like"/>
    <property type="match status" value="1"/>
</dbReference>
<dbReference type="InterPro" id="IPR029044">
    <property type="entry name" value="Nucleotide-diphossugar_trans"/>
</dbReference>
<dbReference type="Proteomes" id="UP000054314">
    <property type="component" value="Unassembled WGS sequence"/>
</dbReference>
<dbReference type="AlphaFoldDB" id="A0A0A0BZ58"/>
<feature type="transmembrane region" description="Helical" evidence="4">
    <location>
        <begin position="31"/>
        <end position="51"/>
    </location>
</feature>
<keyword evidence="4" id="KW-1133">Transmembrane helix</keyword>
<sequence>MTWVEEFRSSPTGQVLAEVLGAVFDVIGTPVLVYFFLINATYLLLIALAAVEFTRHLRRSPFAGLDDVATSPLTQPVSVLVPAFNEQAGIVSSVRAMLALRYPEHEVVVIDDGSKDETFARLQAAFDLVQVPRVVPHDVPVRKAPTSVHVPADGRTPLVVVRKENSGRSDSLNVGVAVARYPLVAMVDADSILDPDALLVVSKPFTDDPSRVVATGGVIRAVNGCTVVAGRVVDVRLPRNGLARIQVVEYLRAFLLGRTGWSRAGSLILISGAFGLFRRDVLVDVGGLDPDSIGEDFELVMRIHRTMRRRRRDYRVTFVAEPISWTEVPSTRRVLGSQRRRWHRGLWEVLWKYRGMTFNPRYGRIGLVALPYAWVFELAAPVIELVGVVLVPLGLLVGAVDTTYALTLLLVAYAFAVVVSLAAVCVEELSFHRYTRWRDLGGVLTASVWENIGYRQMTAWWRVRGLVQGMTGRKQVWGTMTRTGFGDTADGPRAAP</sequence>